<evidence type="ECO:0000256" key="6">
    <source>
        <dbReference type="SAM" id="Coils"/>
    </source>
</evidence>
<feature type="transmembrane region" description="Helical" evidence="8">
    <location>
        <begin position="484"/>
        <end position="507"/>
    </location>
</feature>
<evidence type="ECO:0000259" key="9">
    <source>
        <dbReference type="Pfam" id="PF02706"/>
    </source>
</evidence>
<evidence type="ECO:0000313" key="10">
    <source>
        <dbReference type="EMBL" id="GFE83952.1"/>
    </source>
</evidence>
<evidence type="ECO:0000256" key="5">
    <source>
        <dbReference type="ARBA" id="ARBA00023136"/>
    </source>
</evidence>
<dbReference type="PANTHER" id="PTHR32309">
    <property type="entry name" value="TYROSINE-PROTEIN KINASE"/>
    <property type="match status" value="1"/>
</dbReference>
<organism evidence="10 11">
    <name type="scientific">Steroidobacter agaridevorans</name>
    <dbReference type="NCBI Taxonomy" id="2695856"/>
    <lineage>
        <taxon>Bacteria</taxon>
        <taxon>Pseudomonadati</taxon>
        <taxon>Pseudomonadota</taxon>
        <taxon>Gammaproteobacteria</taxon>
        <taxon>Steroidobacterales</taxon>
        <taxon>Steroidobacteraceae</taxon>
        <taxon>Steroidobacter</taxon>
    </lineage>
</organism>
<feature type="coiled-coil region" evidence="6">
    <location>
        <begin position="200"/>
        <end position="270"/>
    </location>
</feature>
<evidence type="ECO:0000256" key="2">
    <source>
        <dbReference type="ARBA" id="ARBA00022475"/>
    </source>
</evidence>
<name>A0A829YMB4_9GAMM</name>
<comment type="subcellular location">
    <subcellularLocation>
        <location evidence="1">Cell membrane</location>
        <topology evidence="1">Multi-pass membrane protein</topology>
    </subcellularLocation>
</comment>
<keyword evidence="11" id="KW-1185">Reference proteome</keyword>
<evidence type="ECO:0000256" key="3">
    <source>
        <dbReference type="ARBA" id="ARBA00022692"/>
    </source>
</evidence>
<proteinExistence type="predicted"/>
<dbReference type="PANTHER" id="PTHR32309:SF31">
    <property type="entry name" value="CAPSULAR EXOPOLYSACCHARIDE FAMILY"/>
    <property type="match status" value="1"/>
</dbReference>
<protein>
    <recommendedName>
        <fullName evidence="9">Polysaccharide chain length determinant N-terminal domain-containing protein</fullName>
    </recommendedName>
</protein>
<reference evidence="11" key="1">
    <citation type="submission" date="2020-01" db="EMBL/GenBank/DDBJ databases">
        <title>'Steroidobacter agaridevorans' sp. nov., agar-degrading bacteria isolated from rhizosphere soils.</title>
        <authorList>
            <person name="Ikenaga M."/>
            <person name="Kataoka M."/>
            <person name="Murouchi A."/>
            <person name="Katsuragi S."/>
            <person name="Sakai M."/>
        </authorList>
    </citation>
    <scope>NUCLEOTIDE SEQUENCE [LARGE SCALE GENOMIC DNA]</scope>
    <source>
        <strain evidence="11">YU21-B</strain>
    </source>
</reference>
<dbReference type="GO" id="GO:0005886">
    <property type="term" value="C:plasma membrane"/>
    <property type="evidence" value="ECO:0007669"/>
    <property type="project" value="UniProtKB-SubCell"/>
</dbReference>
<dbReference type="Proteomes" id="UP000445000">
    <property type="component" value="Unassembled WGS sequence"/>
</dbReference>
<keyword evidence="2" id="KW-1003">Cell membrane</keyword>
<dbReference type="RefSeq" id="WP_161815563.1">
    <property type="nucleotide sequence ID" value="NZ_BLJN01000007.1"/>
</dbReference>
<feature type="domain" description="Polysaccharide chain length determinant N-terminal" evidence="9">
    <location>
        <begin position="26"/>
        <end position="115"/>
    </location>
</feature>
<sequence length="569" mass="62064">MSVTQSQMQPPPPPYPGYEQESAGFGEYLGILRRRRKLLLAVGLPIVAIGATLALALPDVYRSEGQIEIEGAQAVRQNPNALAQDPEESPYADQYVRSLSTVVLSDRNLAKLLAEHKLYDGQADDPAGALEDLRGDIKVDIVTVPILDPNTGRERDVVTAFSVAYDNKQPQRAQEGAEWLVNAFLAENRNDRQRQAGGRAKFFAREAERMRQHVAQLEGKLAEFKQKNAGKLPELNEMNLNVMDRTENDIQNVESQMQALRRERVFLVSQLSQARAASPEAGNLRALEDQYARMSVQYDQSHPDLIMLRRQIDQLKAGGSGAGLSLKGQLQTQRSILAEARQRYSEDHPDVQRIQRNIQSLEARIASGETADVSTAADSPMAMQLQTQLNATDTQLAALQARAMELRTKLSGLEGRIVAAPEVERDYQAVTRDLASARAKYDELLKRQMDAEVSEAAIAGGTADKFQVKSSPKIPEDPAKPARIAIMIIAIVLAAIASLTAVILAQLMDTTVRGARDIQDILGVAPLTAVPVINHSGAKKHKRGAPAYAATAAAAVAILALAVVIRFVA</sequence>
<keyword evidence="5 8" id="KW-0472">Membrane</keyword>
<feature type="region of interest" description="Disordered" evidence="7">
    <location>
        <begin position="1"/>
        <end position="20"/>
    </location>
</feature>
<feature type="coiled-coil region" evidence="6">
    <location>
        <begin position="351"/>
        <end position="447"/>
    </location>
</feature>
<feature type="transmembrane region" description="Helical" evidence="8">
    <location>
        <begin position="547"/>
        <end position="568"/>
    </location>
</feature>
<dbReference type="EMBL" id="BLJN01000007">
    <property type="protein sequence ID" value="GFE83952.1"/>
    <property type="molecule type" value="Genomic_DNA"/>
</dbReference>
<keyword evidence="6" id="KW-0175">Coiled coil</keyword>
<evidence type="ECO:0000256" key="4">
    <source>
        <dbReference type="ARBA" id="ARBA00022989"/>
    </source>
</evidence>
<evidence type="ECO:0000256" key="8">
    <source>
        <dbReference type="SAM" id="Phobius"/>
    </source>
</evidence>
<comment type="caution">
    <text evidence="10">The sequence shown here is derived from an EMBL/GenBank/DDBJ whole genome shotgun (WGS) entry which is preliminary data.</text>
</comment>
<dbReference type="Pfam" id="PF02706">
    <property type="entry name" value="Wzz"/>
    <property type="match status" value="1"/>
</dbReference>
<dbReference type="AlphaFoldDB" id="A0A829YMB4"/>
<keyword evidence="4 8" id="KW-1133">Transmembrane helix</keyword>
<evidence type="ECO:0000313" key="11">
    <source>
        <dbReference type="Proteomes" id="UP000445000"/>
    </source>
</evidence>
<dbReference type="InterPro" id="IPR003856">
    <property type="entry name" value="LPS_length_determ_N"/>
</dbReference>
<feature type="transmembrane region" description="Helical" evidence="8">
    <location>
        <begin position="38"/>
        <end position="57"/>
    </location>
</feature>
<gene>
    <name evidence="10" type="ORF">GCM10011487_59520</name>
</gene>
<dbReference type="InterPro" id="IPR050445">
    <property type="entry name" value="Bact_polysacc_biosynth/exp"/>
</dbReference>
<evidence type="ECO:0000256" key="1">
    <source>
        <dbReference type="ARBA" id="ARBA00004651"/>
    </source>
</evidence>
<keyword evidence="3 8" id="KW-0812">Transmembrane</keyword>
<accession>A0A829YMB4</accession>
<evidence type="ECO:0000256" key="7">
    <source>
        <dbReference type="SAM" id="MobiDB-lite"/>
    </source>
</evidence>